<dbReference type="EMBL" id="JAAGWZ010000001">
    <property type="protein sequence ID" value="NEM89948.1"/>
    <property type="molecule type" value="Genomic_DNA"/>
</dbReference>
<evidence type="ECO:0000256" key="5">
    <source>
        <dbReference type="ARBA" id="ARBA00022970"/>
    </source>
</evidence>
<evidence type="ECO:0000256" key="1">
    <source>
        <dbReference type="ARBA" id="ARBA00005417"/>
    </source>
</evidence>
<gene>
    <name evidence="7" type="ORF">G3T37_01100</name>
</gene>
<dbReference type="InterPro" id="IPR052156">
    <property type="entry name" value="BCAA_Transport_ATP-bd_LivF"/>
</dbReference>
<dbReference type="InterPro" id="IPR027417">
    <property type="entry name" value="P-loop_NTPase"/>
</dbReference>
<evidence type="ECO:0000313" key="7">
    <source>
        <dbReference type="EMBL" id="NEM89948.1"/>
    </source>
</evidence>
<dbReference type="PANTHER" id="PTHR43820">
    <property type="entry name" value="HIGH-AFFINITY BRANCHED-CHAIN AMINO ACID TRANSPORT ATP-BINDING PROTEIN LIVF"/>
    <property type="match status" value="1"/>
</dbReference>
<accession>A0A7C9PLC6</accession>
<dbReference type="CDD" id="cd03224">
    <property type="entry name" value="ABC_TM1139_LivF_branched"/>
    <property type="match status" value="1"/>
</dbReference>
<dbReference type="PANTHER" id="PTHR43820:SF5">
    <property type="entry name" value="HIGH-AFFINITY BRANCHED-CHAIN AMINO ACID TRANSPORT ATP-BINDING PROTEIN"/>
    <property type="match status" value="1"/>
</dbReference>
<dbReference type="GO" id="GO:0015807">
    <property type="term" value="P:L-amino acid transport"/>
    <property type="evidence" value="ECO:0007669"/>
    <property type="project" value="TreeGrafter"/>
</dbReference>
<organism evidence="7 8">
    <name type="scientific">Galbitalea soli</name>
    <dbReference type="NCBI Taxonomy" id="1268042"/>
    <lineage>
        <taxon>Bacteria</taxon>
        <taxon>Bacillati</taxon>
        <taxon>Actinomycetota</taxon>
        <taxon>Actinomycetes</taxon>
        <taxon>Micrococcales</taxon>
        <taxon>Microbacteriaceae</taxon>
        <taxon>Galbitalea</taxon>
    </lineage>
</organism>
<dbReference type="PROSITE" id="PS50893">
    <property type="entry name" value="ABC_TRANSPORTER_2"/>
    <property type="match status" value="1"/>
</dbReference>
<keyword evidence="2" id="KW-0813">Transport</keyword>
<keyword evidence="4 7" id="KW-0067">ATP-binding</keyword>
<keyword evidence="8" id="KW-1185">Reference proteome</keyword>
<dbReference type="Pfam" id="PF00005">
    <property type="entry name" value="ABC_tran"/>
    <property type="match status" value="1"/>
</dbReference>
<evidence type="ECO:0000313" key="8">
    <source>
        <dbReference type="Proteomes" id="UP000479756"/>
    </source>
</evidence>
<dbReference type="GO" id="GO:0016887">
    <property type="term" value="F:ATP hydrolysis activity"/>
    <property type="evidence" value="ECO:0007669"/>
    <property type="project" value="InterPro"/>
</dbReference>
<evidence type="ECO:0000256" key="2">
    <source>
        <dbReference type="ARBA" id="ARBA00022448"/>
    </source>
</evidence>
<dbReference type="SUPFAM" id="SSF52540">
    <property type="entry name" value="P-loop containing nucleoside triphosphate hydrolases"/>
    <property type="match status" value="1"/>
</dbReference>
<keyword evidence="3" id="KW-0547">Nucleotide-binding</keyword>
<sequence>MRLEVERLSTGYGRVPVVRDVGFTIEPGRLTAILGHNGAGKTTLLRAIVGVLPAREGSIRFSGTEVSRLRPHLRVRRGLAYVPQGQQAFGQLTAAENLRLVADYYGAAGRRRVADALDLFPALRELLARPAGLLSGGQRQQLAIARALVTDPELLVLDEPTEGIQPSVVTEIQEAIATLTRARELSVLLVEQHVGFAVAAADEFLVLTSGRLSHRGPGGPGAAAEAHRVLAL</sequence>
<dbReference type="GO" id="GO:0005524">
    <property type="term" value="F:ATP binding"/>
    <property type="evidence" value="ECO:0007669"/>
    <property type="project" value="UniProtKB-KW"/>
</dbReference>
<comment type="similarity">
    <text evidence="1">Belongs to the ABC transporter superfamily.</text>
</comment>
<name>A0A7C9PLC6_9MICO</name>
<dbReference type="SMART" id="SM00382">
    <property type="entry name" value="AAA"/>
    <property type="match status" value="1"/>
</dbReference>
<dbReference type="RefSeq" id="WP_163471636.1">
    <property type="nucleotide sequence ID" value="NZ_JAAGWZ010000001.1"/>
</dbReference>
<dbReference type="Gene3D" id="3.40.50.300">
    <property type="entry name" value="P-loop containing nucleotide triphosphate hydrolases"/>
    <property type="match status" value="1"/>
</dbReference>
<evidence type="ECO:0000259" key="6">
    <source>
        <dbReference type="PROSITE" id="PS50893"/>
    </source>
</evidence>
<dbReference type="Proteomes" id="UP000479756">
    <property type="component" value="Unassembled WGS sequence"/>
</dbReference>
<comment type="caution">
    <text evidence="7">The sequence shown here is derived from an EMBL/GenBank/DDBJ whole genome shotgun (WGS) entry which is preliminary data.</text>
</comment>
<dbReference type="GO" id="GO:0015658">
    <property type="term" value="F:branched-chain amino acid transmembrane transporter activity"/>
    <property type="evidence" value="ECO:0007669"/>
    <property type="project" value="TreeGrafter"/>
</dbReference>
<reference evidence="7 8" key="1">
    <citation type="journal article" date="2014" name="Int. J. Syst. Evol. Microbiol.">
        <title>Description of Galbitalea soli gen. nov., sp. nov., and Frondihabitans sucicola sp. nov.</title>
        <authorList>
            <person name="Kim S.J."/>
            <person name="Lim J.M."/>
            <person name="Ahn J.H."/>
            <person name="Weon H.Y."/>
            <person name="Hamada M."/>
            <person name="Suzuki K."/>
            <person name="Ahn T.Y."/>
            <person name="Kwon S.W."/>
        </authorList>
    </citation>
    <scope>NUCLEOTIDE SEQUENCE [LARGE SCALE GENOMIC DNA]</scope>
    <source>
        <strain evidence="7 8">NBRC 108727</strain>
    </source>
</reference>
<keyword evidence="5" id="KW-0029">Amino-acid transport</keyword>
<dbReference type="AlphaFoldDB" id="A0A7C9PLC6"/>
<evidence type="ECO:0000256" key="3">
    <source>
        <dbReference type="ARBA" id="ARBA00022741"/>
    </source>
</evidence>
<feature type="domain" description="ABC transporter" evidence="6">
    <location>
        <begin position="3"/>
        <end position="232"/>
    </location>
</feature>
<dbReference type="InterPro" id="IPR003439">
    <property type="entry name" value="ABC_transporter-like_ATP-bd"/>
</dbReference>
<protein>
    <submittedName>
        <fullName evidence="7">ATP-binding cassette domain-containing protein</fullName>
    </submittedName>
</protein>
<dbReference type="InterPro" id="IPR003593">
    <property type="entry name" value="AAA+_ATPase"/>
</dbReference>
<proteinExistence type="inferred from homology"/>
<evidence type="ECO:0000256" key="4">
    <source>
        <dbReference type="ARBA" id="ARBA00022840"/>
    </source>
</evidence>